<feature type="domain" description="Nicotinate phosphoribosyltransferase N-terminal" evidence="10">
    <location>
        <begin position="8"/>
        <end position="131"/>
    </location>
</feature>
<evidence type="ECO:0000256" key="7">
    <source>
        <dbReference type="HAMAP-Rule" id="MF_00570"/>
    </source>
</evidence>
<dbReference type="EC" id="6.3.4.21" evidence="3 7"/>
<dbReference type="Proteomes" id="UP000231550">
    <property type="component" value="Unassembled WGS sequence"/>
</dbReference>
<protein>
    <recommendedName>
        <fullName evidence="3 7">Nicotinate phosphoribosyltransferase</fullName>
        <shortName evidence="7">NAPRTase</shortName>
        <ecNumber evidence="3 7">6.3.4.21</ecNumber>
    </recommendedName>
</protein>
<evidence type="ECO:0000256" key="1">
    <source>
        <dbReference type="ARBA" id="ARBA00004952"/>
    </source>
</evidence>
<evidence type="ECO:0000256" key="2">
    <source>
        <dbReference type="ARBA" id="ARBA00010897"/>
    </source>
</evidence>
<comment type="caution">
    <text evidence="11">The sequence shown here is derived from an EMBL/GenBank/DDBJ whole genome shotgun (WGS) entry which is preliminary data.</text>
</comment>
<comment type="similarity">
    <text evidence="2 7 8">Belongs to the NAPRTase family.</text>
</comment>
<evidence type="ECO:0000313" key="12">
    <source>
        <dbReference type="Proteomes" id="UP000231550"/>
    </source>
</evidence>
<keyword evidence="6 7" id="KW-0662">Pyridine nucleotide biosynthesis</keyword>
<feature type="modified residue" description="Phosphohistidine; by autocatalysis" evidence="7">
    <location>
        <position position="224"/>
    </location>
</feature>
<dbReference type="InterPro" id="IPR036068">
    <property type="entry name" value="Nicotinate_pribotase-like_C"/>
</dbReference>
<dbReference type="InterPro" id="IPR040727">
    <property type="entry name" value="NAPRTase_N"/>
</dbReference>
<gene>
    <name evidence="7 11" type="primary">pncB</name>
    <name evidence="11" type="ORF">COV85_01260</name>
</gene>
<sequence length="409" mass="47687">MPIIQSLLDTDFYKLMMGQLVFKLYADIPVKYAFKNRTKDIRLADIIDETELRRELDHVRTLRFNNSELHYLRGTNEYQERMFAEDYLMFLKNLQLPEYHLEIIDGNYKLEFSGHWAKAIYWEIPALAIVNELYFRGLMKNKSRFEKDHLRAEGIQRLSNKINLLHWCPNIIFTDFGTRRRFSRPWQDYVVRTMAQELPKQFIGTSNTALAMKYGLLPMGTSAHEMDMVAAAAAGKTDRGILRAHQRVLRNWWKQYGWDLSIALTDTFGTDFFFRDMTTEQAHSWKGLRQDSGDPIVFGEKAIAFYKKRGVDPRDKLLIFSDGLDIAAMMKISMHFAKRIKVTFGWGTNLTNDVGLKPLSLVIKIVEANGHPAVKLSDNLAKAIGDPAEVERYKHIFGYTQNYYEECKY</sequence>
<evidence type="ECO:0000256" key="3">
    <source>
        <dbReference type="ARBA" id="ARBA00013236"/>
    </source>
</evidence>
<dbReference type="PANTHER" id="PTHR11098:SF1">
    <property type="entry name" value="NICOTINATE PHOSPHORIBOSYLTRANSFERASE"/>
    <property type="match status" value="1"/>
</dbReference>
<dbReference type="InterPro" id="IPR041525">
    <property type="entry name" value="N/Namide_PRibTrfase"/>
</dbReference>
<dbReference type="EMBL" id="PCVN01000034">
    <property type="protein sequence ID" value="PIQ74599.1"/>
    <property type="molecule type" value="Genomic_DNA"/>
</dbReference>
<feature type="domain" description="Nicotinate/nicotinamide phosphoribosyltransferase" evidence="9">
    <location>
        <begin position="173"/>
        <end position="400"/>
    </location>
</feature>
<dbReference type="AlphaFoldDB" id="A0A2H0KR36"/>
<evidence type="ECO:0000256" key="8">
    <source>
        <dbReference type="RuleBase" id="RU003838"/>
    </source>
</evidence>
<dbReference type="PANTHER" id="PTHR11098">
    <property type="entry name" value="NICOTINATE PHOSPHORIBOSYLTRANSFERASE"/>
    <property type="match status" value="1"/>
</dbReference>
<keyword evidence="11" id="KW-0808">Transferase</keyword>
<evidence type="ECO:0000313" key="11">
    <source>
        <dbReference type="EMBL" id="PIQ74599.1"/>
    </source>
</evidence>
<dbReference type="PIRSF" id="PIRSF000484">
    <property type="entry name" value="NAPRT"/>
    <property type="match status" value="1"/>
</dbReference>
<dbReference type="InterPro" id="IPR006406">
    <property type="entry name" value="Nic_PRibTrfase"/>
</dbReference>
<dbReference type="GO" id="GO:0005829">
    <property type="term" value="C:cytosol"/>
    <property type="evidence" value="ECO:0007669"/>
    <property type="project" value="TreeGrafter"/>
</dbReference>
<evidence type="ECO:0000256" key="4">
    <source>
        <dbReference type="ARBA" id="ARBA00022553"/>
    </source>
</evidence>
<evidence type="ECO:0000259" key="10">
    <source>
        <dbReference type="Pfam" id="PF17767"/>
    </source>
</evidence>
<dbReference type="SUPFAM" id="SSF54675">
    <property type="entry name" value="Nicotinate/Quinolinate PRTase N-terminal domain-like"/>
    <property type="match status" value="1"/>
</dbReference>
<name>A0A2H0KR36_9BACT</name>
<organism evidence="11 12">
    <name type="scientific">Candidatus Portnoybacteria bacterium CG11_big_fil_rev_8_21_14_0_20_44_10</name>
    <dbReference type="NCBI Taxonomy" id="1974818"/>
    <lineage>
        <taxon>Bacteria</taxon>
        <taxon>Candidatus Portnoyibacteriota</taxon>
    </lineage>
</organism>
<proteinExistence type="inferred from homology"/>
<accession>A0A2H0KR36</accession>
<dbReference type="UniPathway" id="UPA00253">
    <property type="reaction ID" value="UER00457"/>
</dbReference>
<keyword evidence="4 7" id="KW-0597">Phosphoprotein</keyword>
<dbReference type="SUPFAM" id="SSF51690">
    <property type="entry name" value="Nicotinate/Quinolinate PRTase C-terminal domain-like"/>
    <property type="match status" value="1"/>
</dbReference>
<dbReference type="InterPro" id="IPR007229">
    <property type="entry name" value="Nic_PRibTrfase-Fam"/>
</dbReference>
<reference evidence="11 12" key="1">
    <citation type="submission" date="2017-09" db="EMBL/GenBank/DDBJ databases">
        <title>Depth-based differentiation of microbial function through sediment-hosted aquifers and enrichment of novel symbionts in the deep terrestrial subsurface.</title>
        <authorList>
            <person name="Probst A.J."/>
            <person name="Ladd B."/>
            <person name="Jarett J.K."/>
            <person name="Geller-Mcgrath D.E."/>
            <person name="Sieber C.M."/>
            <person name="Emerson J.B."/>
            <person name="Anantharaman K."/>
            <person name="Thomas B.C."/>
            <person name="Malmstrom R."/>
            <person name="Stieglmeier M."/>
            <person name="Klingl A."/>
            <person name="Woyke T."/>
            <person name="Ryan C.M."/>
            <person name="Banfield J.F."/>
        </authorList>
    </citation>
    <scope>NUCLEOTIDE SEQUENCE [LARGE SCALE GENOMIC DNA]</scope>
    <source>
        <strain evidence="11">CG11_big_fil_rev_8_21_14_0_20_44_10</strain>
    </source>
</reference>
<evidence type="ECO:0000256" key="6">
    <source>
        <dbReference type="ARBA" id="ARBA00022642"/>
    </source>
</evidence>
<dbReference type="NCBIfam" id="NF003704">
    <property type="entry name" value="PRK05321.1"/>
    <property type="match status" value="1"/>
</dbReference>
<dbReference type="Pfam" id="PF04095">
    <property type="entry name" value="NAPRTase"/>
    <property type="match status" value="1"/>
</dbReference>
<comment type="PTM">
    <text evidence="7 8">Transiently phosphorylated on a His residue during the reaction cycle. Phosphorylation strongly increases the affinity for substrates and increases the rate of nicotinate D-ribonucleotide production. Dephosphorylation regenerates the low-affinity form of the enzyme, leading to product release.</text>
</comment>
<dbReference type="Gene3D" id="3.20.140.10">
    <property type="entry name" value="nicotinate phosphoribosyltransferase"/>
    <property type="match status" value="1"/>
</dbReference>
<evidence type="ECO:0000259" key="9">
    <source>
        <dbReference type="Pfam" id="PF04095"/>
    </source>
</evidence>
<dbReference type="Pfam" id="PF17767">
    <property type="entry name" value="NAPRTase_N"/>
    <property type="match status" value="1"/>
</dbReference>
<evidence type="ECO:0000256" key="5">
    <source>
        <dbReference type="ARBA" id="ARBA00022598"/>
    </source>
</evidence>
<keyword evidence="11" id="KW-0328">Glycosyltransferase</keyword>
<dbReference type="HAMAP" id="MF_00570">
    <property type="entry name" value="NAPRTase"/>
    <property type="match status" value="1"/>
</dbReference>
<comment type="function">
    <text evidence="7 8">Catalyzes the synthesis of beta-nicotinate D-ribonucleotide from nicotinate and 5-phospho-D-ribose 1-phosphate at the expense of ATP.</text>
</comment>
<comment type="pathway">
    <text evidence="1 7 8">Cofactor biosynthesis; NAD(+) biosynthesis; nicotinate D-ribonucleotide from nicotinate: step 1/1.</text>
</comment>
<keyword evidence="5 7" id="KW-0436">Ligase</keyword>
<comment type="catalytic activity">
    <reaction evidence="7 8">
        <text>5-phospho-alpha-D-ribose 1-diphosphate + nicotinate + ATP + H2O = nicotinate beta-D-ribonucleotide + ADP + phosphate + diphosphate</text>
        <dbReference type="Rhea" id="RHEA:36163"/>
        <dbReference type="ChEBI" id="CHEBI:15377"/>
        <dbReference type="ChEBI" id="CHEBI:30616"/>
        <dbReference type="ChEBI" id="CHEBI:32544"/>
        <dbReference type="ChEBI" id="CHEBI:33019"/>
        <dbReference type="ChEBI" id="CHEBI:43474"/>
        <dbReference type="ChEBI" id="CHEBI:57502"/>
        <dbReference type="ChEBI" id="CHEBI:58017"/>
        <dbReference type="ChEBI" id="CHEBI:456216"/>
        <dbReference type="EC" id="6.3.4.21"/>
    </reaction>
</comment>
<dbReference type="GO" id="GO:0016757">
    <property type="term" value="F:glycosyltransferase activity"/>
    <property type="evidence" value="ECO:0007669"/>
    <property type="project" value="UniProtKB-KW"/>
</dbReference>
<dbReference type="GO" id="GO:0004516">
    <property type="term" value="F:nicotinate phosphoribosyltransferase activity"/>
    <property type="evidence" value="ECO:0007669"/>
    <property type="project" value="UniProtKB-UniRule"/>
</dbReference>
<dbReference type="NCBIfam" id="TIGR01514">
    <property type="entry name" value="NAPRTase"/>
    <property type="match status" value="1"/>
</dbReference>
<dbReference type="GO" id="GO:0034355">
    <property type="term" value="P:NAD+ biosynthetic process via the salvage pathway"/>
    <property type="evidence" value="ECO:0007669"/>
    <property type="project" value="TreeGrafter"/>
</dbReference>